<dbReference type="InterPro" id="IPR048395">
    <property type="entry name" value="Glyco_hydro_31_C"/>
</dbReference>
<feature type="domain" description="DUF5110" evidence="6">
    <location>
        <begin position="686"/>
        <end position="754"/>
    </location>
</feature>
<evidence type="ECO:0000259" key="7">
    <source>
        <dbReference type="Pfam" id="PF21365"/>
    </source>
</evidence>
<organism evidence="8 9">
    <name type="scientific">Koribacter versatilis (strain Ellin345)</name>
    <dbReference type="NCBI Taxonomy" id="204669"/>
    <lineage>
        <taxon>Bacteria</taxon>
        <taxon>Pseudomonadati</taxon>
        <taxon>Acidobacteriota</taxon>
        <taxon>Terriglobia</taxon>
        <taxon>Terriglobales</taxon>
        <taxon>Candidatus Korobacteraceae</taxon>
        <taxon>Candidatus Korobacter</taxon>
    </lineage>
</organism>
<dbReference type="EMBL" id="CP000360">
    <property type="protein sequence ID" value="ABF39901.1"/>
    <property type="molecule type" value="Genomic_DNA"/>
</dbReference>
<dbReference type="InterPro" id="IPR025887">
    <property type="entry name" value="Glyco_hydro_31_N_dom"/>
</dbReference>
<dbReference type="Pfam" id="PF01055">
    <property type="entry name" value="Glyco_hydro_31_2nd"/>
    <property type="match status" value="1"/>
</dbReference>
<protein>
    <submittedName>
        <fullName evidence="8">Alpha-glucosidase</fullName>
        <ecNumber evidence="8">3.2.1.20</ecNumber>
    </submittedName>
</protein>
<dbReference type="Pfam" id="PF13802">
    <property type="entry name" value="Gal_mutarotas_2"/>
    <property type="match status" value="1"/>
</dbReference>
<gene>
    <name evidence="8" type="ordered locus">Acid345_0898</name>
</gene>
<evidence type="ECO:0000313" key="8">
    <source>
        <dbReference type="EMBL" id="ABF39901.1"/>
    </source>
</evidence>
<keyword evidence="2 8" id="KW-0378">Hydrolase</keyword>
<evidence type="ECO:0000256" key="3">
    <source>
        <dbReference type="SAM" id="SignalP"/>
    </source>
</evidence>
<feature type="domain" description="Glycoside hydrolase family 31 N-terminal" evidence="5">
    <location>
        <begin position="50"/>
        <end position="209"/>
    </location>
</feature>
<dbReference type="CDD" id="cd14752">
    <property type="entry name" value="GH31_N"/>
    <property type="match status" value="1"/>
</dbReference>
<dbReference type="STRING" id="204669.Acid345_0898"/>
<dbReference type="EnsemblBacteria" id="ABF39901">
    <property type="protein sequence ID" value="ABF39901"/>
    <property type="gene ID" value="Acid345_0898"/>
</dbReference>
<feature type="signal peptide" evidence="3">
    <location>
        <begin position="1"/>
        <end position="22"/>
    </location>
</feature>
<evidence type="ECO:0000259" key="5">
    <source>
        <dbReference type="Pfam" id="PF13802"/>
    </source>
</evidence>
<sequence>MRLRAIFLFLLSLVCYCFPAFGQWTPHDPITGSKKSEEGVVFELKSGARLKFQICNEAIVHLIYSPVSTFASHPDYVVIKKEWPRAAFTFDKTSDGYRLTTSKLQIQITASTGAINYSDASGKTLATDGKRLMYPQTVNGENTYRGETVINMYGSQEGLYGLGQHQAGVFNFRGESVELSQENTNITIPLFVSTNGYGIFWNNTSRSRFNNRFVHVLYLSSEVADTIDYYFLYGPDLDKIVASYRELTGQAPMFGRWAYGFWQCKNRYKSEKEILAVAHKYREVKLPVDDIVQDWFWWNRKGEHVFNDNYPDPKGMVDDLHKNNFHLMISVWPFFEPGSKEYEEMDKKGWFIDRTKFASPPYHAGQMAVYDATNPEARKYYWNLMDKALFSVGVDAWWLDTTEPETENQEENIMLGHKVSIGSGDRYANIFPLMTTTAVYEGQRSASDKKRVFILSRSVFAGAQRNAVTAWSGDILENWLAFQRQIPAGLNYSLSGMPYWTTDIGGFISGGNLNDPQYRELYTRWFQYGAFCPIFRTHGTRNPDENELWSYGPETEKVLVQFDRLRYRMMPYIYSLAWMVTDQSYTPMRPLVMDFRDDVKAQNVGDQFLYGPAFLVNPVTEQGATERHLYLPGTTWYDFWTGEELQGGHWINAPAPIDRMPLYVRAGSIVPLGPDEQYAGEKPVDPIELRVYRGADGHFTLYEDENDNYNYEKGMHAEIPISWNEREHKLKIGDRRGSFPGMLNERTFHVVFVGSAHGVGVETASVFDQTVRYAGKIVSISAK</sequence>
<dbReference type="PANTHER" id="PTHR43863:SF2">
    <property type="entry name" value="MALTASE-GLUCOAMYLASE"/>
    <property type="match status" value="1"/>
</dbReference>
<accession>Q1IT99</accession>
<dbReference type="AlphaFoldDB" id="Q1IT99"/>
<feature type="chain" id="PRO_5004191965" evidence="3">
    <location>
        <begin position="23"/>
        <end position="783"/>
    </location>
</feature>
<evidence type="ECO:0000313" key="9">
    <source>
        <dbReference type="Proteomes" id="UP000002432"/>
    </source>
</evidence>
<dbReference type="Pfam" id="PF21365">
    <property type="entry name" value="Glyco_hydro_31_3rd"/>
    <property type="match status" value="1"/>
</dbReference>
<dbReference type="Gene3D" id="2.60.40.1180">
    <property type="entry name" value="Golgi alpha-mannosidase II"/>
    <property type="match status" value="2"/>
</dbReference>
<dbReference type="HOGENOM" id="CLU_000631_7_3_0"/>
<dbReference type="CAZy" id="GH31">
    <property type="family name" value="Glycoside Hydrolase Family 31"/>
</dbReference>
<dbReference type="InterPro" id="IPR000322">
    <property type="entry name" value="Glyco_hydro_31_TIM"/>
</dbReference>
<dbReference type="Gene3D" id="2.60.40.1760">
    <property type="entry name" value="glycosyl hydrolase (family 31)"/>
    <property type="match status" value="1"/>
</dbReference>
<dbReference type="Pfam" id="PF17137">
    <property type="entry name" value="DUF5110"/>
    <property type="match status" value="1"/>
</dbReference>
<dbReference type="RefSeq" id="WP_011521703.1">
    <property type="nucleotide sequence ID" value="NC_008009.1"/>
</dbReference>
<evidence type="ECO:0000256" key="1">
    <source>
        <dbReference type="ARBA" id="ARBA00007806"/>
    </source>
</evidence>
<keyword evidence="9" id="KW-1185">Reference proteome</keyword>
<name>Q1IT99_KORVE</name>
<dbReference type="GO" id="GO:0005975">
    <property type="term" value="P:carbohydrate metabolic process"/>
    <property type="evidence" value="ECO:0007669"/>
    <property type="project" value="InterPro"/>
</dbReference>
<dbReference type="eggNOG" id="COG1501">
    <property type="taxonomic scope" value="Bacteria"/>
</dbReference>
<proteinExistence type="inferred from homology"/>
<dbReference type="GO" id="GO:0030246">
    <property type="term" value="F:carbohydrate binding"/>
    <property type="evidence" value="ECO:0007669"/>
    <property type="project" value="InterPro"/>
</dbReference>
<feature type="domain" description="Glycoside hydrolase family 31 TIM barrel" evidence="4">
    <location>
        <begin position="252"/>
        <end position="576"/>
    </location>
</feature>
<dbReference type="InterPro" id="IPR011013">
    <property type="entry name" value="Gal_mutarotase_sf_dom"/>
</dbReference>
<dbReference type="EC" id="3.2.1.20" evidence="8"/>
<dbReference type="InterPro" id="IPR013780">
    <property type="entry name" value="Glyco_hydro_b"/>
</dbReference>
<comment type="similarity">
    <text evidence="1 2">Belongs to the glycosyl hydrolase 31 family.</text>
</comment>
<dbReference type="InterPro" id="IPR033403">
    <property type="entry name" value="DUF5110"/>
</dbReference>
<dbReference type="OrthoDB" id="176168at2"/>
<evidence type="ECO:0000259" key="4">
    <source>
        <dbReference type="Pfam" id="PF01055"/>
    </source>
</evidence>
<dbReference type="Proteomes" id="UP000002432">
    <property type="component" value="Chromosome"/>
</dbReference>
<evidence type="ECO:0000256" key="2">
    <source>
        <dbReference type="RuleBase" id="RU361185"/>
    </source>
</evidence>
<dbReference type="InterPro" id="IPR051816">
    <property type="entry name" value="Glycosyl_Hydrolase_31"/>
</dbReference>
<dbReference type="GO" id="GO:0004558">
    <property type="term" value="F:alpha-1,4-glucosidase activity"/>
    <property type="evidence" value="ECO:0007669"/>
    <property type="project" value="UniProtKB-EC"/>
</dbReference>
<dbReference type="SUPFAM" id="SSF74650">
    <property type="entry name" value="Galactose mutarotase-like"/>
    <property type="match status" value="1"/>
</dbReference>
<dbReference type="SUPFAM" id="SSF51445">
    <property type="entry name" value="(Trans)glycosidases"/>
    <property type="match status" value="1"/>
</dbReference>
<feature type="domain" description="Glycosyl hydrolase family 31 C-terminal" evidence="7">
    <location>
        <begin position="586"/>
        <end position="670"/>
    </location>
</feature>
<reference evidence="8 9" key="1">
    <citation type="journal article" date="2009" name="Appl. Environ. Microbiol.">
        <title>Three genomes from the phylum Acidobacteria provide insight into the lifestyles of these microorganisms in soils.</title>
        <authorList>
            <person name="Ward N.L."/>
            <person name="Challacombe J.F."/>
            <person name="Janssen P.H."/>
            <person name="Henrissat B."/>
            <person name="Coutinho P.M."/>
            <person name="Wu M."/>
            <person name="Xie G."/>
            <person name="Haft D.H."/>
            <person name="Sait M."/>
            <person name="Badger J."/>
            <person name="Barabote R.D."/>
            <person name="Bradley B."/>
            <person name="Brettin T.S."/>
            <person name="Brinkac L.M."/>
            <person name="Bruce D."/>
            <person name="Creasy T."/>
            <person name="Daugherty S.C."/>
            <person name="Davidsen T.M."/>
            <person name="DeBoy R.T."/>
            <person name="Detter J.C."/>
            <person name="Dodson R.J."/>
            <person name="Durkin A.S."/>
            <person name="Ganapathy A."/>
            <person name="Gwinn-Giglio M."/>
            <person name="Han C.S."/>
            <person name="Khouri H."/>
            <person name="Kiss H."/>
            <person name="Kothari S.P."/>
            <person name="Madupu R."/>
            <person name="Nelson K.E."/>
            <person name="Nelson W.C."/>
            <person name="Paulsen I."/>
            <person name="Penn K."/>
            <person name="Ren Q."/>
            <person name="Rosovitz M.J."/>
            <person name="Selengut J.D."/>
            <person name="Shrivastava S."/>
            <person name="Sullivan S.A."/>
            <person name="Tapia R."/>
            <person name="Thompson L.S."/>
            <person name="Watkins K.L."/>
            <person name="Yang Q."/>
            <person name="Yu C."/>
            <person name="Zafar N."/>
            <person name="Zhou L."/>
            <person name="Kuske C.R."/>
        </authorList>
    </citation>
    <scope>NUCLEOTIDE SEQUENCE [LARGE SCALE GENOMIC DNA]</scope>
    <source>
        <strain evidence="8 9">Ellin345</strain>
    </source>
</reference>
<keyword evidence="3" id="KW-0732">Signal</keyword>
<dbReference type="KEGG" id="aba:Acid345_0898"/>
<keyword evidence="2 8" id="KW-0326">Glycosidase</keyword>
<dbReference type="CDD" id="cd06591">
    <property type="entry name" value="GH31_xylosidase_XylS"/>
    <property type="match status" value="1"/>
</dbReference>
<evidence type="ECO:0000259" key="6">
    <source>
        <dbReference type="Pfam" id="PF17137"/>
    </source>
</evidence>
<dbReference type="SUPFAM" id="SSF51011">
    <property type="entry name" value="Glycosyl hydrolase domain"/>
    <property type="match status" value="1"/>
</dbReference>
<dbReference type="PANTHER" id="PTHR43863">
    <property type="entry name" value="HYDROLASE, PUTATIVE (AFU_ORTHOLOGUE AFUA_1G03140)-RELATED"/>
    <property type="match status" value="1"/>
</dbReference>
<dbReference type="Gene3D" id="3.20.20.80">
    <property type="entry name" value="Glycosidases"/>
    <property type="match status" value="1"/>
</dbReference>
<dbReference type="InterPro" id="IPR017853">
    <property type="entry name" value="GH"/>
</dbReference>